<dbReference type="Proteomes" id="UP000729701">
    <property type="component" value="Unassembled WGS sequence"/>
</dbReference>
<evidence type="ECO:0000313" key="2">
    <source>
        <dbReference type="EMBL" id="MBW4668369.1"/>
    </source>
</evidence>
<feature type="chain" id="PRO_5037463326" evidence="1">
    <location>
        <begin position="32"/>
        <end position="134"/>
    </location>
</feature>
<reference evidence="2" key="1">
    <citation type="submission" date="2021-05" db="EMBL/GenBank/DDBJ databases">
        <authorList>
            <person name="Pietrasiak N."/>
            <person name="Ward R."/>
            <person name="Stajich J.E."/>
            <person name="Kurbessoian T."/>
        </authorList>
    </citation>
    <scope>NUCLEOTIDE SEQUENCE</scope>
    <source>
        <strain evidence="2">GSE-NOS-MK-12-04C</strain>
    </source>
</reference>
<dbReference type="EMBL" id="JAHHGZ010000012">
    <property type="protein sequence ID" value="MBW4668369.1"/>
    <property type="molecule type" value="Genomic_DNA"/>
</dbReference>
<keyword evidence="1" id="KW-0732">Signal</keyword>
<gene>
    <name evidence="2" type="ORF">KME60_13315</name>
</gene>
<evidence type="ECO:0000313" key="3">
    <source>
        <dbReference type="Proteomes" id="UP000729701"/>
    </source>
</evidence>
<comment type="caution">
    <text evidence="2">The sequence shown here is derived from an EMBL/GenBank/DDBJ whole genome shotgun (WGS) entry which is preliminary data.</text>
</comment>
<organism evidence="2 3">
    <name type="scientific">Cyanomargarita calcarea GSE-NOS-MK-12-04C</name>
    <dbReference type="NCBI Taxonomy" id="2839659"/>
    <lineage>
        <taxon>Bacteria</taxon>
        <taxon>Bacillati</taxon>
        <taxon>Cyanobacteriota</taxon>
        <taxon>Cyanophyceae</taxon>
        <taxon>Nostocales</taxon>
        <taxon>Cyanomargaritaceae</taxon>
        <taxon>Cyanomargarita</taxon>
    </lineage>
</organism>
<dbReference type="PROSITE" id="PS51257">
    <property type="entry name" value="PROKAR_LIPOPROTEIN"/>
    <property type="match status" value="1"/>
</dbReference>
<reference evidence="2" key="2">
    <citation type="journal article" date="2022" name="Microbiol. Resour. Announc.">
        <title>Metagenome Sequencing to Explore Phylogenomics of Terrestrial Cyanobacteria.</title>
        <authorList>
            <person name="Ward R.D."/>
            <person name="Stajich J.E."/>
            <person name="Johansen J.R."/>
            <person name="Huntemann M."/>
            <person name="Clum A."/>
            <person name="Foster B."/>
            <person name="Foster B."/>
            <person name="Roux S."/>
            <person name="Palaniappan K."/>
            <person name="Varghese N."/>
            <person name="Mukherjee S."/>
            <person name="Reddy T.B.K."/>
            <person name="Daum C."/>
            <person name="Copeland A."/>
            <person name="Chen I.A."/>
            <person name="Ivanova N.N."/>
            <person name="Kyrpides N.C."/>
            <person name="Shapiro N."/>
            <person name="Eloe-Fadrosh E.A."/>
            <person name="Pietrasiak N."/>
        </authorList>
    </citation>
    <scope>NUCLEOTIDE SEQUENCE</scope>
    <source>
        <strain evidence="2">GSE-NOS-MK-12-04C</strain>
    </source>
</reference>
<proteinExistence type="predicted"/>
<dbReference type="AlphaFoldDB" id="A0A951USY5"/>
<accession>A0A951USY5</accession>
<feature type="signal peptide" evidence="1">
    <location>
        <begin position="1"/>
        <end position="31"/>
    </location>
</feature>
<sequence>MKILFPLKRLVLATVAGIGFACLSLPQASLAGPGVGGLQDLNPQNTNDPLSQGSDQNPFNMFQLIHNANLGANSLNPEFFSEQRQQITDEASAFKAKQQQLLGGQLPVQQIPGQQQRNQGSGLITLPAIAPVAK</sequence>
<name>A0A951USY5_9CYAN</name>
<evidence type="ECO:0000256" key="1">
    <source>
        <dbReference type="SAM" id="SignalP"/>
    </source>
</evidence>
<protein>
    <submittedName>
        <fullName evidence="2">Uncharacterized protein</fullName>
    </submittedName>
</protein>